<feature type="compositionally biased region" description="Basic and acidic residues" evidence="2">
    <location>
        <begin position="1"/>
        <end position="11"/>
    </location>
</feature>
<name>A0A6G0X8F3_9STRA</name>
<dbReference type="AlphaFoldDB" id="A0A6G0X8F3"/>
<feature type="compositionally biased region" description="Polar residues" evidence="2">
    <location>
        <begin position="389"/>
        <end position="398"/>
    </location>
</feature>
<keyword evidence="4" id="KW-1185">Reference proteome</keyword>
<evidence type="ECO:0000256" key="1">
    <source>
        <dbReference type="SAM" id="Coils"/>
    </source>
</evidence>
<comment type="caution">
    <text evidence="3">The sequence shown here is derived from an EMBL/GenBank/DDBJ whole genome shotgun (WGS) entry which is preliminary data.</text>
</comment>
<feature type="compositionally biased region" description="Basic and acidic residues" evidence="2">
    <location>
        <begin position="338"/>
        <end position="353"/>
    </location>
</feature>
<feature type="region of interest" description="Disordered" evidence="2">
    <location>
        <begin position="334"/>
        <end position="398"/>
    </location>
</feature>
<dbReference type="VEuPathDB" id="FungiDB:AeMF1_020395"/>
<organism evidence="3 4">
    <name type="scientific">Aphanomyces euteiches</name>
    <dbReference type="NCBI Taxonomy" id="100861"/>
    <lineage>
        <taxon>Eukaryota</taxon>
        <taxon>Sar</taxon>
        <taxon>Stramenopiles</taxon>
        <taxon>Oomycota</taxon>
        <taxon>Saprolegniomycetes</taxon>
        <taxon>Saprolegniales</taxon>
        <taxon>Verrucalvaceae</taxon>
        <taxon>Aphanomyces</taxon>
    </lineage>
</organism>
<evidence type="ECO:0000313" key="4">
    <source>
        <dbReference type="Proteomes" id="UP000481153"/>
    </source>
</evidence>
<evidence type="ECO:0000313" key="3">
    <source>
        <dbReference type="EMBL" id="KAF0736310.1"/>
    </source>
</evidence>
<feature type="coiled-coil region" evidence="1">
    <location>
        <begin position="228"/>
        <end position="311"/>
    </location>
</feature>
<dbReference type="EMBL" id="VJMJ01000089">
    <property type="protein sequence ID" value="KAF0736310.1"/>
    <property type="molecule type" value="Genomic_DNA"/>
</dbReference>
<sequence length="398" mass="44471">MERRTTGREWKLPAWEEFSTTSTTSSPRGDHALSMSKELHEIHARFEALRSSSAHEPARHPAISHKPTVSTKRHGVVAPIVPPPPVQPLHLSSSRRQQHVGDTAKVSLDLQRIASTWQDRMDAKMDSLDKMIASLQEHLEKDTTRRFITWLAEQLHSVVLPKLEIHQASIVSLADISSLGIKPHQLAIGADAAAVEASVATLVGVLFELQGQANSRLLHAKASWAKKIHKATEDAKTAQAKRDQLTAALQQQQAEQNALHGQLQEELRRAAQLANDLTNSQTTVKLLELTVAKLEEQIRDQTEHLRLQEQAWKEEVEQWKASNNMLLQPKQLAPEDFGWPHDKSERFDGEPTPRKLVLPTPCSPPLVKDDKSIKPLTHRQLHGTPPWSSPQLDDSTGS</sequence>
<reference evidence="3 4" key="1">
    <citation type="submission" date="2019-07" db="EMBL/GenBank/DDBJ databases">
        <title>Genomics analysis of Aphanomyces spp. identifies a new class of oomycete effector associated with host adaptation.</title>
        <authorList>
            <person name="Gaulin E."/>
        </authorList>
    </citation>
    <scope>NUCLEOTIDE SEQUENCE [LARGE SCALE GENOMIC DNA]</scope>
    <source>
        <strain evidence="3 4">ATCC 201684</strain>
    </source>
</reference>
<gene>
    <name evidence="3" type="ORF">Ae201684_007330</name>
</gene>
<dbReference type="Proteomes" id="UP000481153">
    <property type="component" value="Unassembled WGS sequence"/>
</dbReference>
<keyword evidence="1" id="KW-0175">Coiled coil</keyword>
<evidence type="ECO:0000256" key="2">
    <source>
        <dbReference type="SAM" id="MobiDB-lite"/>
    </source>
</evidence>
<feature type="region of interest" description="Disordered" evidence="2">
    <location>
        <begin position="1"/>
        <end position="31"/>
    </location>
</feature>
<proteinExistence type="predicted"/>
<protein>
    <submittedName>
        <fullName evidence="3">Uncharacterized protein</fullName>
    </submittedName>
</protein>
<accession>A0A6G0X8F3</accession>